<name>M3FL48_9LEPT</name>
<proteinExistence type="predicted"/>
<protein>
    <submittedName>
        <fullName evidence="1">Uncharacterized protein</fullName>
    </submittedName>
</protein>
<sequence>MFLPTLPLLITNFENQILSDTNIRNSHVVFGRCGSSYNE</sequence>
<reference evidence="1 2" key="1">
    <citation type="submission" date="2013-01" db="EMBL/GenBank/DDBJ databases">
        <authorList>
            <person name="Harkins D.M."/>
            <person name="Durkin A.S."/>
            <person name="Brinkac L.M."/>
            <person name="Haft D.H."/>
            <person name="Selengut J.D."/>
            <person name="Sanka R."/>
            <person name="DePew J."/>
            <person name="Purushe J."/>
            <person name="Tulsiani S.M."/>
            <person name="Graham G.C."/>
            <person name="Burns M.-A."/>
            <person name="Dohnt M.F."/>
            <person name="Smythe L.D."/>
            <person name="McKay D.B."/>
            <person name="Craig S.B."/>
            <person name="Vinetz J.M."/>
            <person name="Sutton G.G."/>
            <person name="Nierman W.C."/>
            <person name="Fouts D.E."/>
        </authorList>
    </citation>
    <scope>NUCLEOTIDE SEQUENCE [LARGE SCALE GENOMIC DNA]</scope>
    <source>
        <strain evidence="1 2">LT2116</strain>
    </source>
</reference>
<evidence type="ECO:0000313" key="1">
    <source>
        <dbReference type="EMBL" id="EMF81092.1"/>
    </source>
</evidence>
<dbReference type="Proteomes" id="UP000011770">
    <property type="component" value="Unassembled WGS sequence"/>
</dbReference>
<dbReference type="EMBL" id="AHOR02000040">
    <property type="protein sequence ID" value="EMF81092.1"/>
    <property type="molecule type" value="Genomic_DNA"/>
</dbReference>
<accession>M3FL48</accession>
<organism evidence="1 2">
    <name type="scientific">Leptospira weilii serovar Topaz str. LT2116</name>
    <dbReference type="NCBI Taxonomy" id="1088540"/>
    <lineage>
        <taxon>Bacteria</taxon>
        <taxon>Pseudomonadati</taxon>
        <taxon>Spirochaetota</taxon>
        <taxon>Spirochaetia</taxon>
        <taxon>Leptospirales</taxon>
        <taxon>Leptospiraceae</taxon>
        <taxon>Leptospira</taxon>
    </lineage>
</organism>
<dbReference type="AlphaFoldDB" id="M3FL48"/>
<evidence type="ECO:0000313" key="2">
    <source>
        <dbReference type="Proteomes" id="UP000011770"/>
    </source>
</evidence>
<gene>
    <name evidence="1" type="ORF">LEP1GSC188_3467</name>
</gene>
<comment type="caution">
    <text evidence="1">The sequence shown here is derived from an EMBL/GenBank/DDBJ whole genome shotgun (WGS) entry which is preliminary data.</text>
</comment>